<keyword evidence="2" id="KW-0812">Transmembrane</keyword>
<comment type="caution">
    <text evidence="3">The sequence shown here is derived from an EMBL/GenBank/DDBJ whole genome shotgun (WGS) entry which is preliminary data.</text>
</comment>
<evidence type="ECO:0000313" key="3">
    <source>
        <dbReference type="EMBL" id="KAH7528062.1"/>
    </source>
</evidence>
<evidence type="ECO:0000256" key="1">
    <source>
        <dbReference type="SAM" id="MobiDB-lite"/>
    </source>
</evidence>
<organism evidence="3 4">
    <name type="scientific">Ziziphus jujuba var. spinosa</name>
    <dbReference type="NCBI Taxonomy" id="714518"/>
    <lineage>
        <taxon>Eukaryota</taxon>
        <taxon>Viridiplantae</taxon>
        <taxon>Streptophyta</taxon>
        <taxon>Embryophyta</taxon>
        <taxon>Tracheophyta</taxon>
        <taxon>Spermatophyta</taxon>
        <taxon>Magnoliopsida</taxon>
        <taxon>eudicotyledons</taxon>
        <taxon>Gunneridae</taxon>
        <taxon>Pentapetalae</taxon>
        <taxon>rosids</taxon>
        <taxon>fabids</taxon>
        <taxon>Rosales</taxon>
        <taxon>Rhamnaceae</taxon>
        <taxon>Paliureae</taxon>
        <taxon>Ziziphus</taxon>
    </lineage>
</organism>
<dbReference type="Proteomes" id="UP000813462">
    <property type="component" value="Unassembled WGS sequence"/>
</dbReference>
<feature type="region of interest" description="Disordered" evidence="1">
    <location>
        <begin position="87"/>
        <end position="128"/>
    </location>
</feature>
<keyword evidence="2" id="KW-0472">Membrane</keyword>
<evidence type="ECO:0000313" key="4">
    <source>
        <dbReference type="Proteomes" id="UP000813462"/>
    </source>
</evidence>
<sequence length="507" mass="56164">MASFQASWLSSLNTISPTKPDIFPSNAIKNQSFKPFRISFSLNSANNEPSQPSSPNSPETTSEVETGPVDPVKLAFAKAKEYKNLAHSSRKLELEQNPVEESDGIANGNGGSGLVSDGGSGETKEVPDSLKIAVEKAKEYKKNKDTVDTNSGLKGTSGGISGNGNVEKGADKKRELSVSSIDFVGLSFADKKTGRGLPAGLVPVSDPFPEGDLPEVEFIVGDTSKFEDEKSSKPEIQGDDENVYKPKVSHGESFLDQMIFRERIQALSISYAKCCPLFSLVIVVVMLYFYISTFCHVHSICLSFLSVVIQFGGGRVIKPGEVLETEEEKAAKEARTRQLLAAYKSKRGLNIDPKLKSECEKALKDGDELMDVGKLKDALPYYEKVMDKMMFQSELYGLAALQWSICQDSLRRSNEARMMYEKLHHIQMLKEDVSEAMEMMKFTTSSPFSQKNTGYQNYFEAFIEKKTNYTQKEVEDEVVTLGQTLPYIIFLVSPIFIVLLIAVQKRI</sequence>
<keyword evidence="2" id="KW-1133">Transmembrane helix</keyword>
<accession>A0A978VCH3</accession>
<feature type="region of interest" description="Disordered" evidence="1">
    <location>
        <begin position="40"/>
        <end position="72"/>
    </location>
</feature>
<dbReference type="AlphaFoldDB" id="A0A978VCH3"/>
<feature type="compositionally biased region" description="Gly residues" evidence="1">
    <location>
        <begin position="107"/>
        <end position="121"/>
    </location>
</feature>
<protein>
    <submittedName>
        <fullName evidence="3">Uncharacterized protein</fullName>
    </submittedName>
</protein>
<dbReference type="EMBL" id="JAEACU010000005">
    <property type="protein sequence ID" value="KAH7528062.1"/>
    <property type="molecule type" value="Genomic_DNA"/>
</dbReference>
<reference evidence="3" key="1">
    <citation type="journal article" date="2021" name="Front. Plant Sci.">
        <title>Chromosome-Scale Genome Assembly for Chinese Sour Jujube and Insights Into Its Genome Evolution and Domestication Signature.</title>
        <authorList>
            <person name="Shen L.-Y."/>
            <person name="Luo H."/>
            <person name="Wang X.-L."/>
            <person name="Wang X.-M."/>
            <person name="Qiu X.-J."/>
            <person name="Liu H."/>
            <person name="Zhou S.-S."/>
            <person name="Jia K.-H."/>
            <person name="Nie S."/>
            <person name="Bao Y.-T."/>
            <person name="Zhang R.-G."/>
            <person name="Yun Q.-Z."/>
            <person name="Chai Y.-H."/>
            <person name="Lu J.-Y."/>
            <person name="Li Y."/>
            <person name="Zhao S.-W."/>
            <person name="Mao J.-F."/>
            <person name="Jia S.-G."/>
            <person name="Mao Y.-M."/>
        </authorList>
    </citation>
    <scope>NUCLEOTIDE SEQUENCE</scope>
    <source>
        <strain evidence="3">AT0</strain>
        <tissue evidence="3">Leaf</tissue>
    </source>
</reference>
<proteinExistence type="predicted"/>
<dbReference type="PANTHER" id="PTHR35482:SF1">
    <property type="entry name" value="CYTOCHROME C OXIDASE SUBUNIT"/>
    <property type="match status" value="1"/>
</dbReference>
<gene>
    <name evidence="3" type="ORF">FEM48_Zijuj05G0031800</name>
</gene>
<dbReference type="PANTHER" id="PTHR35482">
    <property type="entry name" value="CYTOCHROME C OXIDASE SUBUNIT"/>
    <property type="match status" value="1"/>
</dbReference>
<feature type="transmembrane region" description="Helical" evidence="2">
    <location>
        <begin position="485"/>
        <end position="503"/>
    </location>
</feature>
<feature type="region of interest" description="Disordered" evidence="1">
    <location>
        <begin position="141"/>
        <end position="168"/>
    </location>
</feature>
<feature type="compositionally biased region" description="Low complexity" evidence="1">
    <location>
        <begin position="43"/>
        <end position="66"/>
    </location>
</feature>
<evidence type="ECO:0000256" key="2">
    <source>
        <dbReference type="SAM" id="Phobius"/>
    </source>
</evidence>
<name>A0A978VCH3_ZIZJJ</name>